<dbReference type="AlphaFoldDB" id="A0A450T2U4"/>
<name>A0A450T2U4_9GAMM</name>
<reference evidence="1" key="1">
    <citation type="submission" date="2019-02" db="EMBL/GenBank/DDBJ databases">
        <authorList>
            <person name="Gruber-Vodicka R. H."/>
            <person name="Seah K. B. B."/>
        </authorList>
    </citation>
    <scope>NUCLEOTIDE SEQUENCE</scope>
    <source>
        <strain evidence="1">BECK_BZ106</strain>
    </source>
</reference>
<gene>
    <name evidence="1" type="ORF">BECKFW1821B_GA0114236_10585</name>
</gene>
<evidence type="ECO:0000313" key="1">
    <source>
        <dbReference type="EMBL" id="VFJ60617.1"/>
    </source>
</evidence>
<accession>A0A450T2U4</accession>
<protein>
    <submittedName>
        <fullName evidence="1">Uncharacterized protein</fullName>
    </submittedName>
</protein>
<organism evidence="1">
    <name type="scientific">Candidatus Kentrum sp. FW</name>
    <dbReference type="NCBI Taxonomy" id="2126338"/>
    <lineage>
        <taxon>Bacteria</taxon>
        <taxon>Pseudomonadati</taxon>
        <taxon>Pseudomonadota</taxon>
        <taxon>Gammaproteobacteria</taxon>
        <taxon>Candidatus Kentrum</taxon>
    </lineage>
</organism>
<dbReference type="EMBL" id="CAADFD010000058">
    <property type="protein sequence ID" value="VFJ60617.1"/>
    <property type="molecule type" value="Genomic_DNA"/>
</dbReference>
<sequence>MRSAIIEALPSDTSTHGKIPERKSVYVPPSHLRALRSECYLVIGGRGVGKTFWSSALASVEIRKMIGHSVSELARAEVHSGFGEPSNLDFYPNSRVFDRLLLQGFKAYDVWETVLARWVAKVLSAEIPGNDWGDTVKWVRNQPESFSRMLEEANAKFEEKGKIGMIVFDALDRVSFDWQTMDDIVRDLLRAVLSLKGFSNLHAKVFLREDQFAGRRVTDFPDASKLLATRIELTWSPQDLHGLLWQYLCNGDGNPGEILRDTYQNAVGSSLSQPVEGVWTISDSVKRDTGAQRTLFTEITGQWMGRDRRRGVPYTWTVSHLADGRGRISPRSFLAAIRGAAEDSRERYPDHVYPLHYESIKRGVQKPSEIRVSELAEDYPWVRTVMGPLHGLSVPCGFDIIEQRWKEDWGKSIPDVQPGLPPEHHEQGWVGIRQDLEGLGIFQPMSDRRVNMPDLYRVGFGLGRRGGVKPVRNS</sequence>
<proteinExistence type="predicted"/>